<protein>
    <submittedName>
        <fullName evidence="6">ABC transporter ATP-binding protein</fullName>
    </submittedName>
</protein>
<dbReference type="InterPro" id="IPR015854">
    <property type="entry name" value="ABC_transpr_LolD-like"/>
</dbReference>
<feature type="domain" description="ABC transporter" evidence="5">
    <location>
        <begin position="28"/>
        <end position="253"/>
    </location>
</feature>
<dbReference type="PANTHER" id="PTHR24220:SF86">
    <property type="entry name" value="ABC TRANSPORTER ABCH.1"/>
    <property type="match status" value="1"/>
</dbReference>
<proteinExistence type="predicted"/>
<evidence type="ECO:0000256" key="1">
    <source>
        <dbReference type="ARBA" id="ARBA00022448"/>
    </source>
</evidence>
<dbReference type="RefSeq" id="WP_367436909.1">
    <property type="nucleotide sequence ID" value="NZ_CP108413.1"/>
</dbReference>
<dbReference type="GO" id="GO:0005524">
    <property type="term" value="F:ATP binding"/>
    <property type="evidence" value="ECO:0007669"/>
    <property type="project" value="UniProtKB-KW"/>
</dbReference>
<evidence type="ECO:0000259" key="5">
    <source>
        <dbReference type="PROSITE" id="PS50893"/>
    </source>
</evidence>
<dbReference type="PROSITE" id="PS00211">
    <property type="entry name" value="ABC_TRANSPORTER_1"/>
    <property type="match status" value="1"/>
</dbReference>
<dbReference type="InterPro" id="IPR003593">
    <property type="entry name" value="AAA+_ATPase"/>
</dbReference>
<dbReference type="InterPro" id="IPR017911">
    <property type="entry name" value="MacB-like_ATP-bd"/>
</dbReference>
<name>A0ABW7R752_9ACTN</name>
<gene>
    <name evidence="6" type="ORF">ACH4GP_05600</name>
</gene>
<evidence type="ECO:0000256" key="4">
    <source>
        <dbReference type="SAM" id="MobiDB-lite"/>
    </source>
</evidence>
<evidence type="ECO:0000313" key="7">
    <source>
        <dbReference type="Proteomes" id="UP001610990"/>
    </source>
</evidence>
<evidence type="ECO:0000256" key="3">
    <source>
        <dbReference type="ARBA" id="ARBA00022840"/>
    </source>
</evidence>
<feature type="compositionally biased region" description="Low complexity" evidence="4">
    <location>
        <begin position="8"/>
        <end position="20"/>
    </location>
</feature>
<dbReference type="PROSITE" id="PS50893">
    <property type="entry name" value="ABC_TRANSPORTER_2"/>
    <property type="match status" value="1"/>
</dbReference>
<dbReference type="SUPFAM" id="SSF52540">
    <property type="entry name" value="P-loop containing nucleoside triphosphate hydrolases"/>
    <property type="match status" value="1"/>
</dbReference>
<reference evidence="6 7" key="1">
    <citation type="submission" date="2024-10" db="EMBL/GenBank/DDBJ databases">
        <title>The Natural Products Discovery Center: Release of the First 8490 Sequenced Strains for Exploring Actinobacteria Biosynthetic Diversity.</title>
        <authorList>
            <person name="Kalkreuter E."/>
            <person name="Kautsar S.A."/>
            <person name="Yang D."/>
            <person name="Bader C.D."/>
            <person name="Teijaro C.N."/>
            <person name="Fluegel L."/>
            <person name="Davis C.M."/>
            <person name="Simpson J.R."/>
            <person name="Lauterbach L."/>
            <person name="Steele A.D."/>
            <person name="Gui C."/>
            <person name="Meng S."/>
            <person name="Li G."/>
            <person name="Viehrig K."/>
            <person name="Ye F."/>
            <person name="Su P."/>
            <person name="Kiefer A.F."/>
            <person name="Nichols A."/>
            <person name="Cepeda A.J."/>
            <person name="Yan W."/>
            <person name="Fan B."/>
            <person name="Jiang Y."/>
            <person name="Adhikari A."/>
            <person name="Zheng C.-J."/>
            <person name="Schuster L."/>
            <person name="Cowan T.M."/>
            <person name="Smanski M.J."/>
            <person name="Chevrette M.G."/>
            <person name="De Carvalho L.P.S."/>
            <person name="Shen B."/>
        </authorList>
    </citation>
    <scope>NUCLEOTIDE SEQUENCE [LARGE SCALE GENOMIC DNA]</scope>
    <source>
        <strain evidence="6 7">NPDC018013</strain>
    </source>
</reference>
<organism evidence="6 7">
    <name type="scientific">Streptomyces celluloflavus</name>
    <dbReference type="NCBI Taxonomy" id="58344"/>
    <lineage>
        <taxon>Bacteria</taxon>
        <taxon>Bacillati</taxon>
        <taxon>Actinomycetota</taxon>
        <taxon>Actinomycetes</taxon>
        <taxon>Kitasatosporales</taxon>
        <taxon>Streptomycetaceae</taxon>
        <taxon>Streptomyces</taxon>
    </lineage>
</organism>
<evidence type="ECO:0000313" key="6">
    <source>
        <dbReference type="EMBL" id="MFH8583861.1"/>
    </source>
</evidence>
<dbReference type="Pfam" id="PF00005">
    <property type="entry name" value="ABC_tran"/>
    <property type="match status" value="1"/>
</dbReference>
<evidence type="ECO:0000256" key="2">
    <source>
        <dbReference type="ARBA" id="ARBA00022741"/>
    </source>
</evidence>
<keyword evidence="1" id="KW-0813">Transport</keyword>
<dbReference type="InterPro" id="IPR027417">
    <property type="entry name" value="P-loop_NTPase"/>
</dbReference>
<dbReference type="Gene3D" id="3.40.50.300">
    <property type="entry name" value="P-loop containing nucleotide triphosphate hydrolases"/>
    <property type="match status" value="1"/>
</dbReference>
<sequence length="253" mass="26489">MSLPHTPPAAADTSPAAVLPREPGPPVLTVRNATKAYSGGVKALDDVSLTIGEGDLLAIVGPSGSGKSTLLNIMGTLDLPTSGSVEIGGKDPAQLSDRRLSALRGRWLGFVFQQFHLTEGLSAAENVATGLLYAGVPRRQRRPLAVAALERVGLGHRVGHLPHQLSGGERQRVAIARALVNRPALVLADEPTGALDTANSQAVLDLLIRLNTEGTTIAVITHERDLAARLPRRVEIRDGRIVADTAAHTGGPQ</sequence>
<keyword evidence="3 6" id="KW-0067">ATP-binding</keyword>
<dbReference type="PANTHER" id="PTHR24220">
    <property type="entry name" value="IMPORT ATP-BINDING PROTEIN"/>
    <property type="match status" value="1"/>
</dbReference>
<keyword evidence="2" id="KW-0547">Nucleotide-binding</keyword>
<feature type="region of interest" description="Disordered" evidence="4">
    <location>
        <begin position="1"/>
        <end position="24"/>
    </location>
</feature>
<comment type="caution">
    <text evidence="6">The sequence shown here is derived from an EMBL/GenBank/DDBJ whole genome shotgun (WGS) entry which is preliminary data.</text>
</comment>
<dbReference type="CDD" id="cd03255">
    <property type="entry name" value="ABC_MJ0796_LolCDE_FtsE"/>
    <property type="match status" value="1"/>
</dbReference>
<dbReference type="InterPro" id="IPR003439">
    <property type="entry name" value="ABC_transporter-like_ATP-bd"/>
</dbReference>
<dbReference type="EMBL" id="JBIRGH010000002">
    <property type="protein sequence ID" value="MFH8583861.1"/>
    <property type="molecule type" value="Genomic_DNA"/>
</dbReference>
<accession>A0ABW7R752</accession>
<keyword evidence="7" id="KW-1185">Reference proteome</keyword>
<dbReference type="Proteomes" id="UP001610990">
    <property type="component" value="Unassembled WGS sequence"/>
</dbReference>
<dbReference type="InterPro" id="IPR017871">
    <property type="entry name" value="ABC_transporter-like_CS"/>
</dbReference>
<dbReference type="SMART" id="SM00382">
    <property type="entry name" value="AAA"/>
    <property type="match status" value="1"/>
</dbReference>